<dbReference type="Proteomes" id="UP000285961">
    <property type="component" value="Unassembled WGS sequence"/>
</dbReference>
<reference evidence="2 3" key="1">
    <citation type="journal article" date="2017" name="ISME J.">
        <title>Energy and carbon metabolisms in a deep terrestrial subsurface fluid microbial community.</title>
        <authorList>
            <person name="Momper L."/>
            <person name="Jungbluth S.P."/>
            <person name="Lee M.D."/>
            <person name="Amend J.P."/>
        </authorList>
    </citation>
    <scope>NUCLEOTIDE SEQUENCE [LARGE SCALE GENOMIC DNA]</scope>
    <source>
        <strain evidence="2">SURF_17</strain>
    </source>
</reference>
<name>A0A419EQM2_9BACT</name>
<dbReference type="InterPro" id="IPR000257">
    <property type="entry name" value="Uroporphyrinogen_deCOase"/>
</dbReference>
<gene>
    <name evidence="2" type="ORF">C4532_17480</name>
</gene>
<dbReference type="Pfam" id="PF01208">
    <property type="entry name" value="URO-D"/>
    <property type="match status" value="1"/>
</dbReference>
<dbReference type="PANTHER" id="PTHR47099:SF1">
    <property type="entry name" value="METHYLCOBAMIDE:COM METHYLTRANSFERASE MTBA"/>
    <property type="match status" value="1"/>
</dbReference>
<dbReference type="InterPro" id="IPR038071">
    <property type="entry name" value="UROD/MetE-like_sf"/>
</dbReference>
<sequence length="388" mass="43553">MTNVAIRIIMAVPIFRTFSGNRKDKERMTGRERILAALSLEQPDRVPLFELAYNESSIIGIARHFTDKLPPPKPVADMEPEELLMIFDALALFLEELEIEGVTARVLHHEEPLGNDYFKDKWGITYKRNPFGLAFPMEGPIKSASDLKGYRSPRFDPDTDLMMLSMVKARFEGKKAIVFSSHDCFRYPWGLRGGLEHFLIDYMENPKLAHELARMSTDYHKEEVSAALDAGADAVTFEDDIAFNANTLMSPAQFDEFLAPYLKELVDVVHKKGGKAIKHTDGNVWPVLDRFIEIGFDGIHPLQPQAGMDLKRVKEHCGDKVCLLGNIDCMELLPSGTEEEVEQAVKQAIKDAAPGGGYIMASSNTIHPGCKPENYLAMVRAARKYGTY</sequence>
<evidence type="ECO:0000313" key="3">
    <source>
        <dbReference type="Proteomes" id="UP000285961"/>
    </source>
</evidence>
<organism evidence="2 3">
    <name type="scientific">Candidatus Abyssobacteria bacterium SURF_17</name>
    <dbReference type="NCBI Taxonomy" id="2093361"/>
    <lineage>
        <taxon>Bacteria</taxon>
        <taxon>Pseudomonadati</taxon>
        <taxon>Candidatus Hydrogenedentota</taxon>
        <taxon>Candidatus Abyssobacteria</taxon>
    </lineage>
</organism>
<proteinExistence type="predicted"/>
<dbReference type="InterPro" id="IPR052024">
    <property type="entry name" value="Methanogen_methyltrans"/>
</dbReference>
<feature type="domain" description="Uroporphyrinogen decarboxylase (URO-D)" evidence="1">
    <location>
        <begin position="194"/>
        <end position="385"/>
    </location>
</feature>
<dbReference type="Gene3D" id="3.20.20.210">
    <property type="match status" value="1"/>
</dbReference>
<evidence type="ECO:0000313" key="2">
    <source>
        <dbReference type="EMBL" id="RJP65524.1"/>
    </source>
</evidence>
<dbReference type="SUPFAM" id="SSF51726">
    <property type="entry name" value="UROD/MetE-like"/>
    <property type="match status" value="1"/>
</dbReference>
<comment type="caution">
    <text evidence="2">The sequence shown here is derived from an EMBL/GenBank/DDBJ whole genome shotgun (WGS) entry which is preliminary data.</text>
</comment>
<evidence type="ECO:0000259" key="1">
    <source>
        <dbReference type="Pfam" id="PF01208"/>
    </source>
</evidence>
<dbReference type="AlphaFoldDB" id="A0A419EQM2"/>
<protein>
    <recommendedName>
        <fullName evidence="1">Uroporphyrinogen decarboxylase (URO-D) domain-containing protein</fullName>
    </recommendedName>
</protein>
<dbReference type="GO" id="GO:0004853">
    <property type="term" value="F:uroporphyrinogen decarboxylase activity"/>
    <property type="evidence" value="ECO:0007669"/>
    <property type="project" value="InterPro"/>
</dbReference>
<accession>A0A419EQM2</accession>
<dbReference type="GO" id="GO:0006779">
    <property type="term" value="P:porphyrin-containing compound biosynthetic process"/>
    <property type="evidence" value="ECO:0007669"/>
    <property type="project" value="InterPro"/>
</dbReference>
<dbReference type="PANTHER" id="PTHR47099">
    <property type="entry name" value="METHYLCOBAMIDE:COM METHYLTRANSFERASE MTBA"/>
    <property type="match status" value="1"/>
</dbReference>
<dbReference type="EMBL" id="QZKI01000125">
    <property type="protein sequence ID" value="RJP65524.1"/>
    <property type="molecule type" value="Genomic_DNA"/>
</dbReference>